<evidence type="ECO:0000313" key="6">
    <source>
        <dbReference type="EMBL" id="CAF1029349.1"/>
    </source>
</evidence>
<dbReference type="CDD" id="cd00051">
    <property type="entry name" value="EFh"/>
    <property type="match status" value="1"/>
</dbReference>
<dbReference type="Proteomes" id="UP000663828">
    <property type="component" value="Unassembled WGS sequence"/>
</dbReference>
<feature type="region of interest" description="Disordered" evidence="4">
    <location>
        <begin position="228"/>
        <end position="256"/>
    </location>
</feature>
<comment type="caution">
    <text evidence="6">The sequence shown here is derived from an EMBL/GenBank/DDBJ whole genome shotgun (WGS) entry which is preliminary data.</text>
</comment>
<evidence type="ECO:0000256" key="2">
    <source>
        <dbReference type="ARBA" id="ARBA00022737"/>
    </source>
</evidence>
<dbReference type="Gene3D" id="1.10.238.10">
    <property type="entry name" value="EF-hand"/>
    <property type="match status" value="2"/>
</dbReference>
<dbReference type="InterPro" id="IPR051581">
    <property type="entry name" value="Ca-bind"/>
</dbReference>
<feature type="domain" description="EF-hand" evidence="5">
    <location>
        <begin position="110"/>
        <end position="145"/>
    </location>
</feature>
<name>A0A814IXX8_ADIRI</name>
<keyword evidence="7" id="KW-1185">Reference proteome</keyword>
<keyword evidence="2" id="KW-0677">Repeat</keyword>
<dbReference type="PROSITE" id="PS00018">
    <property type="entry name" value="EF_HAND_1"/>
    <property type="match status" value="3"/>
</dbReference>
<organism evidence="6 7">
    <name type="scientific">Adineta ricciae</name>
    <name type="common">Rotifer</name>
    <dbReference type="NCBI Taxonomy" id="249248"/>
    <lineage>
        <taxon>Eukaryota</taxon>
        <taxon>Metazoa</taxon>
        <taxon>Spiralia</taxon>
        <taxon>Gnathifera</taxon>
        <taxon>Rotifera</taxon>
        <taxon>Eurotatoria</taxon>
        <taxon>Bdelloidea</taxon>
        <taxon>Adinetida</taxon>
        <taxon>Adinetidae</taxon>
        <taxon>Adineta</taxon>
    </lineage>
</organism>
<dbReference type="EMBL" id="CAJNOR010000886">
    <property type="protein sequence ID" value="CAF1029349.1"/>
    <property type="molecule type" value="Genomic_DNA"/>
</dbReference>
<evidence type="ECO:0000256" key="3">
    <source>
        <dbReference type="ARBA" id="ARBA00022837"/>
    </source>
</evidence>
<evidence type="ECO:0000259" key="5">
    <source>
        <dbReference type="PROSITE" id="PS50222"/>
    </source>
</evidence>
<dbReference type="PANTHER" id="PTHR34524">
    <property type="entry name" value="CALCYPHOSIN"/>
    <property type="match status" value="1"/>
</dbReference>
<sequence>MASARQQKELETKARLALATTKDPLERLRAACLARGAQGIKGLSILFRVMDDDGNRKLSVDEFKKGVEEYGLNLSKTEIEDLFRAMDADRNGSIDYEEFLRRLRPPMNNFRLDLIAKAFAKLDRNHDGQITVEDLRGIYNVKNHPKYMNGTWSEDEVLRNFLDCFDYGTHKDGIVTRDEFFDYYSGWKRHEGSIDDETKRIRLAMDSHSWYKQSTLFAIGEYNFRNQNAVGSQSSPDEDASLPDKKKNPQSTDASSLINFTNASAVELRINTNNQLEKIDSHGSDEPVIITRRHSKPSRHDSIQKITSEIREHQLQRYRNYQNRLTEHALYSLMISANGIECYGTNYEPSVFTTSYRCRTSEFEALRSINDQDIKPNASYISLDNLLDLIDHEPNVSRKNSFARSSSHILMHKPSLFLADIFNKMTHEQRSRSIVELAKLHDHLTKSNTAINKLQRTTSLPNLNKTATRLHSVTSLVTEEPKTDVSLNESHLKTPADQRKTNLNKENATDYKIRTSKQTAQLAHMDNSSATSSIIPSTTTHLPAVKLSPISTKSADVAKVNEAHTQKFPPKASESTPHSIFFSSTPPSFHIPLLKNDGTLEINLTYVTHHLFQKDTAIPSSNDETTFGFARMSSKLKDTVLPSTSEDIAAKSEALTAPPNTTDDNTSRTTQLTTASTIRTITENTNNDGEQLKRSSLGLARDSLELLRNNTPHRRTSDEQLRSPPSNADHTPRKHKSVLKPRIMSSDALLTPKLISYIDVGQFKDDEYSREQQIQRRSLTMEDGGIIISCTSPKPKRDSLTLLQQYHSEIVSSRSGRYHLSNYDDKHVEFIREPGNTITPVLHKYLLHKHVNPTFCNGYCHHILYSMHDASERSKSETSLVNHQCNIDVDSRTRCLSPNTTSRPHTSQISLTSIAMPRIETDEEVYLTKKDYDRMVHLIVTSLLKKKK</sequence>
<feature type="region of interest" description="Disordered" evidence="4">
    <location>
        <begin position="651"/>
        <end position="671"/>
    </location>
</feature>
<protein>
    <recommendedName>
        <fullName evidence="5">EF-hand domain-containing protein</fullName>
    </recommendedName>
</protein>
<dbReference type="PANTHER" id="PTHR34524:SF6">
    <property type="entry name" value="CALCYPHOSINE LIKE"/>
    <property type="match status" value="1"/>
</dbReference>
<dbReference type="SMART" id="SM00054">
    <property type="entry name" value="EFh"/>
    <property type="match status" value="3"/>
</dbReference>
<keyword evidence="3" id="KW-0106">Calcium</keyword>
<dbReference type="InterPro" id="IPR011992">
    <property type="entry name" value="EF-hand-dom_pair"/>
</dbReference>
<dbReference type="InterPro" id="IPR018247">
    <property type="entry name" value="EF_Hand_1_Ca_BS"/>
</dbReference>
<feature type="domain" description="EF-hand" evidence="5">
    <location>
        <begin position="38"/>
        <end position="73"/>
    </location>
</feature>
<dbReference type="InterPro" id="IPR002048">
    <property type="entry name" value="EF_hand_dom"/>
</dbReference>
<dbReference type="SUPFAM" id="SSF47473">
    <property type="entry name" value="EF-hand"/>
    <property type="match status" value="1"/>
</dbReference>
<reference evidence="6" key="1">
    <citation type="submission" date="2021-02" db="EMBL/GenBank/DDBJ databases">
        <authorList>
            <person name="Nowell W R."/>
        </authorList>
    </citation>
    <scope>NUCLEOTIDE SEQUENCE</scope>
</reference>
<evidence type="ECO:0000313" key="7">
    <source>
        <dbReference type="Proteomes" id="UP000663828"/>
    </source>
</evidence>
<dbReference type="PROSITE" id="PS50222">
    <property type="entry name" value="EF_HAND_2"/>
    <property type="match status" value="3"/>
</dbReference>
<dbReference type="GO" id="GO:0005509">
    <property type="term" value="F:calcium ion binding"/>
    <property type="evidence" value="ECO:0007669"/>
    <property type="project" value="InterPro"/>
</dbReference>
<keyword evidence="1" id="KW-0479">Metal-binding</keyword>
<evidence type="ECO:0000256" key="1">
    <source>
        <dbReference type="ARBA" id="ARBA00022723"/>
    </source>
</evidence>
<feature type="domain" description="EF-hand" evidence="5">
    <location>
        <begin position="74"/>
        <end position="109"/>
    </location>
</feature>
<evidence type="ECO:0000256" key="4">
    <source>
        <dbReference type="SAM" id="MobiDB-lite"/>
    </source>
</evidence>
<dbReference type="AlphaFoldDB" id="A0A814IXX8"/>
<feature type="region of interest" description="Disordered" evidence="4">
    <location>
        <begin position="707"/>
        <end position="736"/>
    </location>
</feature>
<accession>A0A814IXX8</accession>
<proteinExistence type="predicted"/>
<dbReference type="Pfam" id="PF13499">
    <property type="entry name" value="EF-hand_7"/>
    <property type="match status" value="2"/>
</dbReference>
<gene>
    <name evidence="6" type="ORF">XAT740_LOCUS14665</name>
</gene>